<dbReference type="EMBL" id="RHPO01000018">
    <property type="protein sequence ID" value="RRT91164.1"/>
    <property type="molecule type" value="Genomic_DNA"/>
</dbReference>
<evidence type="ECO:0000256" key="5">
    <source>
        <dbReference type="ARBA" id="ARBA00023237"/>
    </source>
</evidence>
<dbReference type="Pfam" id="PF14322">
    <property type="entry name" value="SusD-like_3"/>
    <property type="match status" value="1"/>
</dbReference>
<evidence type="ECO:0000313" key="9">
    <source>
        <dbReference type="EMBL" id="RRT91164.1"/>
    </source>
</evidence>
<dbReference type="InterPro" id="IPR011990">
    <property type="entry name" value="TPR-like_helical_dom_sf"/>
</dbReference>
<comment type="subcellular location">
    <subcellularLocation>
        <location evidence="1">Cell outer membrane</location>
    </subcellularLocation>
</comment>
<feature type="domain" description="SusD-like N-terminal" evidence="8">
    <location>
        <begin position="89"/>
        <end position="236"/>
    </location>
</feature>
<keyword evidence="3 6" id="KW-0732">Signal</keyword>
<dbReference type="PROSITE" id="PS51257">
    <property type="entry name" value="PROKAR_LIPOPROTEIN"/>
    <property type="match status" value="1"/>
</dbReference>
<feature type="signal peptide" evidence="6">
    <location>
        <begin position="1"/>
        <end position="22"/>
    </location>
</feature>
<dbReference type="SUPFAM" id="SSF48452">
    <property type="entry name" value="TPR-like"/>
    <property type="match status" value="1"/>
</dbReference>
<accession>A0A3R8TPD3</accession>
<reference evidence="9 10" key="1">
    <citation type="submission" date="2018-10" db="EMBL/GenBank/DDBJ databases">
        <title>Transmission dynamics of multidrug resistant bacteria on intensive care unit surfaces.</title>
        <authorList>
            <person name="D'Souza A.W."/>
            <person name="Potter R.F."/>
            <person name="Wallace M."/>
            <person name="Shupe A."/>
            <person name="Patel S."/>
            <person name="Sun S."/>
            <person name="Gul D."/>
            <person name="Kwon J.H."/>
            <person name="Andleeb S."/>
            <person name="Burnham C.-A.D."/>
            <person name="Dantas G."/>
        </authorList>
    </citation>
    <scope>NUCLEOTIDE SEQUENCE [LARGE SCALE GENOMIC DNA]</scope>
    <source>
        <strain evidence="9 10">WF_348</strain>
    </source>
</reference>
<evidence type="ECO:0000256" key="4">
    <source>
        <dbReference type="ARBA" id="ARBA00023136"/>
    </source>
</evidence>
<dbReference type="RefSeq" id="WP_125350019.1">
    <property type="nucleotide sequence ID" value="NZ_RHPN01000018.1"/>
</dbReference>
<evidence type="ECO:0000259" key="8">
    <source>
        <dbReference type="Pfam" id="PF14322"/>
    </source>
</evidence>
<organism evidence="9 10">
    <name type="scientific">Empedobacter falsenii</name>
    <dbReference type="NCBI Taxonomy" id="343874"/>
    <lineage>
        <taxon>Bacteria</taxon>
        <taxon>Pseudomonadati</taxon>
        <taxon>Bacteroidota</taxon>
        <taxon>Flavobacteriia</taxon>
        <taxon>Flavobacteriales</taxon>
        <taxon>Weeksellaceae</taxon>
        <taxon>Empedobacter</taxon>
    </lineage>
</organism>
<dbReference type="Pfam" id="PF07980">
    <property type="entry name" value="SusD_RagB"/>
    <property type="match status" value="1"/>
</dbReference>
<dbReference type="InterPro" id="IPR012944">
    <property type="entry name" value="SusD_RagB_dom"/>
</dbReference>
<evidence type="ECO:0000256" key="6">
    <source>
        <dbReference type="SAM" id="SignalP"/>
    </source>
</evidence>
<dbReference type="InterPro" id="IPR033985">
    <property type="entry name" value="SusD-like_N"/>
</dbReference>
<gene>
    <name evidence="9" type="ORF">EGI89_09495</name>
</gene>
<dbReference type="AlphaFoldDB" id="A0A3R8TPD3"/>
<name>A0A3R8TPD3_9FLAO</name>
<comment type="similarity">
    <text evidence="2">Belongs to the SusD family.</text>
</comment>
<dbReference type="Proteomes" id="UP000267844">
    <property type="component" value="Unassembled WGS sequence"/>
</dbReference>
<keyword evidence="5" id="KW-0998">Cell outer membrane</keyword>
<dbReference type="Gene3D" id="1.25.40.390">
    <property type="match status" value="1"/>
</dbReference>
<evidence type="ECO:0000313" key="10">
    <source>
        <dbReference type="Proteomes" id="UP000267844"/>
    </source>
</evidence>
<evidence type="ECO:0000256" key="3">
    <source>
        <dbReference type="ARBA" id="ARBA00022729"/>
    </source>
</evidence>
<feature type="domain" description="RagB/SusD" evidence="7">
    <location>
        <begin position="356"/>
        <end position="434"/>
    </location>
</feature>
<dbReference type="GO" id="GO:0009279">
    <property type="term" value="C:cell outer membrane"/>
    <property type="evidence" value="ECO:0007669"/>
    <property type="project" value="UniProtKB-SubCell"/>
</dbReference>
<keyword evidence="4" id="KW-0472">Membrane</keyword>
<evidence type="ECO:0000256" key="2">
    <source>
        <dbReference type="ARBA" id="ARBA00006275"/>
    </source>
</evidence>
<comment type="caution">
    <text evidence="9">The sequence shown here is derived from an EMBL/GenBank/DDBJ whole genome shotgun (WGS) entry which is preliminary data.</text>
</comment>
<evidence type="ECO:0000256" key="1">
    <source>
        <dbReference type="ARBA" id="ARBA00004442"/>
    </source>
</evidence>
<proteinExistence type="inferred from homology"/>
<protein>
    <submittedName>
        <fullName evidence="9">RagB/SusD family nutrient uptake outer membrane protein</fullName>
    </submittedName>
</protein>
<evidence type="ECO:0000259" key="7">
    <source>
        <dbReference type="Pfam" id="PF07980"/>
    </source>
</evidence>
<feature type="chain" id="PRO_5018771543" evidence="6">
    <location>
        <begin position="23"/>
        <end position="480"/>
    </location>
</feature>
<sequence length="480" mass="54720">MKKYIVLSLAALSFLTATGCMDDYLNEPSSSETGTISPDGAYASATNAKAVMAGMLRQQRTQWSEFQRTDCGGLYSLLFARVVKGADVQLRGSWYNFDYQNDNREPTYRRPEFNWRFPYMMIGRANLFIKGVEGSLTISEEDKKDLLSQGRTMRGFYYYQLALEFNHAYKFNPTAAAPPVYTDIDLEGKPMGTLEELYKQITTDLEYAVANGVSSRTDNSWINKEVSAAILSNVYLSMENWVKAEEMAKVAYGGNVLNALHTVSSYVPRGFDNAGDKEWLWSMTQQGDQSNYYYAAPHVFMDYGPGYNNGFLNSDFVAKFAENDRRKEAIKVLSNSLPPTDVRYWITTKFVFHFESSMPIFRTPEFILVAAESAYRQGKISESQTILNQFKSTRYKGFVNESLTGTALLEEILLERRKELYAENGVEWFDAKRLQRGIKRGGNHLVKVTLEPNDKRFILKIPQIEIDNNPFIDESVNNGR</sequence>